<evidence type="ECO:0000313" key="7">
    <source>
        <dbReference type="Proteomes" id="UP000266673"/>
    </source>
</evidence>
<dbReference type="EMBL" id="QKWP01000237">
    <property type="protein sequence ID" value="RIB23952.1"/>
    <property type="molecule type" value="Genomic_DNA"/>
</dbReference>
<comment type="caution">
    <text evidence="6">The sequence shown here is derived from an EMBL/GenBank/DDBJ whole genome shotgun (WGS) entry which is preliminary data.</text>
</comment>
<dbReference type="GO" id="GO:0004519">
    <property type="term" value="F:endonuclease activity"/>
    <property type="evidence" value="ECO:0007669"/>
    <property type="project" value="InterPro"/>
</dbReference>
<keyword evidence="2 4" id="KW-0863">Zinc-finger</keyword>
<dbReference type="SMART" id="SM00547">
    <property type="entry name" value="ZnF_RBZ"/>
    <property type="match status" value="2"/>
</dbReference>
<dbReference type="OrthoDB" id="2463901at2759"/>
<dbReference type="InterPro" id="IPR011335">
    <property type="entry name" value="Restrct_endonuc-II-like"/>
</dbReference>
<keyword evidence="3" id="KW-0862">Zinc</keyword>
<dbReference type="SUPFAM" id="SSF90209">
    <property type="entry name" value="Ran binding protein zinc finger-like"/>
    <property type="match status" value="1"/>
</dbReference>
<dbReference type="Gene3D" id="3.40.1350.10">
    <property type="match status" value="1"/>
</dbReference>
<dbReference type="PROSITE" id="PS01358">
    <property type="entry name" value="ZF_RANBP2_1"/>
    <property type="match status" value="2"/>
</dbReference>
<dbReference type="Pfam" id="PF04471">
    <property type="entry name" value="Mrr_cat"/>
    <property type="match status" value="1"/>
</dbReference>
<dbReference type="InterPro" id="IPR007560">
    <property type="entry name" value="Restrct_endonuc_IV_Mrr"/>
</dbReference>
<evidence type="ECO:0000313" key="6">
    <source>
        <dbReference type="EMBL" id="RIB23952.1"/>
    </source>
</evidence>
<organism evidence="6 7">
    <name type="scientific">Gigaspora rosea</name>
    <dbReference type="NCBI Taxonomy" id="44941"/>
    <lineage>
        <taxon>Eukaryota</taxon>
        <taxon>Fungi</taxon>
        <taxon>Fungi incertae sedis</taxon>
        <taxon>Mucoromycota</taxon>
        <taxon>Glomeromycotina</taxon>
        <taxon>Glomeromycetes</taxon>
        <taxon>Diversisporales</taxon>
        <taxon>Gigasporaceae</taxon>
        <taxon>Gigaspora</taxon>
    </lineage>
</organism>
<dbReference type="GO" id="GO:0006302">
    <property type="term" value="P:double-strand break repair"/>
    <property type="evidence" value="ECO:0007669"/>
    <property type="project" value="UniProtKB-ARBA"/>
</dbReference>
<sequence>MSLSKQTDYGTGHDFEEFIEELLNKNGIHANVTSYKQGDNGIDIFATFNKQIILIQCKNISKPIDANVLKHFQASVYRFGEPILSIIVYNSEKLKNYNSPLTKGARLWWKAVCPEIQIASEKMIVTCIQKILQNDESELNFGSLKLDSESEEESSGQELLYSKEKSHSAKSTRYKSDDDFKFYIENLLSGNRILVNSFNNRKDKIDIIATFNRQIILIHLSNSSNVNNLKGLQTSVSRFGEGILSVIVQNSEIFNNSSIKNERSYHKIKIVTEKMIVNYIKNRVKNNYKRPSHKKYERRENEVWSCSKQISDKVSWICPECTYINNPLMSDCEMCATARTAKNNFIEEINTINQLENQDYISTARPAKNSFIEEINAMNHHVSQDYQDYSFLEPMVAGISKNKNLCLEQQWDCPDCTLINESDVVMCIACGYFKD</sequence>
<evidence type="ECO:0000259" key="5">
    <source>
        <dbReference type="PROSITE" id="PS50199"/>
    </source>
</evidence>
<dbReference type="AlphaFoldDB" id="A0A397VPS8"/>
<gene>
    <name evidence="6" type="ORF">C2G38_2032284</name>
</gene>
<dbReference type="Gene3D" id="2.30.30.380">
    <property type="entry name" value="Zn-finger domain of Sec23/24"/>
    <property type="match status" value="1"/>
</dbReference>
<dbReference type="Pfam" id="PF00641">
    <property type="entry name" value="Zn_ribbon_RanBP"/>
    <property type="match status" value="2"/>
</dbReference>
<dbReference type="InterPro" id="IPR036443">
    <property type="entry name" value="Znf_RanBP2_sf"/>
</dbReference>
<name>A0A397VPS8_9GLOM</name>
<dbReference type="PROSITE" id="PS50199">
    <property type="entry name" value="ZF_RANBP2_2"/>
    <property type="match status" value="1"/>
</dbReference>
<evidence type="ECO:0000256" key="3">
    <source>
        <dbReference type="ARBA" id="ARBA00022833"/>
    </source>
</evidence>
<dbReference type="GO" id="GO:0008270">
    <property type="term" value="F:zinc ion binding"/>
    <property type="evidence" value="ECO:0007669"/>
    <property type="project" value="UniProtKB-KW"/>
</dbReference>
<dbReference type="InterPro" id="IPR001876">
    <property type="entry name" value="Znf_RanBP2"/>
</dbReference>
<keyword evidence="1" id="KW-0479">Metal-binding</keyword>
<accession>A0A397VPS8</accession>
<dbReference type="Gene3D" id="4.10.1060.10">
    <property type="entry name" value="Zinc finger, RanBP2-type"/>
    <property type="match status" value="1"/>
</dbReference>
<evidence type="ECO:0000256" key="2">
    <source>
        <dbReference type="ARBA" id="ARBA00022771"/>
    </source>
</evidence>
<keyword evidence="7" id="KW-1185">Reference proteome</keyword>
<dbReference type="Proteomes" id="UP000266673">
    <property type="component" value="Unassembled WGS sequence"/>
</dbReference>
<dbReference type="GO" id="GO:0009307">
    <property type="term" value="P:DNA restriction-modification system"/>
    <property type="evidence" value="ECO:0007669"/>
    <property type="project" value="InterPro"/>
</dbReference>
<protein>
    <recommendedName>
        <fullName evidence="5">RanBP2-type domain-containing protein</fullName>
    </recommendedName>
</protein>
<dbReference type="GO" id="GO:0003677">
    <property type="term" value="F:DNA binding"/>
    <property type="evidence" value="ECO:0007669"/>
    <property type="project" value="InterPro"/>
</dbReference>
<dbReference type="InterPro" id="IPR011856">
    <property type="entry name" value="tRNA_endonuc-like_dom_sf"/>
</dbReference>
<reference evidence="6 7" key="1">
    <citation type="submission" date="2018-06" db="EMBL/GenBank/DDBJ databases">
        <title>Comparative genomics reveals the genomic features of Rhizophagus irregularis, R. cerebriforme, R. diaphanum and Gigaspora rosea, and their symbiotic lifestyle signature.</title>
        <authorList>
            <person name="Morin E."/>
            <person name="San Clemente H."/>
            <person name="Chen E.C.H."/>
            <person name="De La Providencia I."/>
            <person name="Hainaut M."/>
            <person name="Kuo A."/>
            <person name="Kohler A."/>
            <person name="Murat C."/>
            <person name="Tang N."/>
            <person name="Roy S."/>
            <person name="Loubradou J."/>
            <person name="Henrissat B."/>
            <person name="Grigoriev I.V."/>
            <person name="Corradi N."/>
            <person name="Roux C."/>
            <person name="Martin F.M."/>
        </authorList>
    </citation>
    <scope>NUCLEOTIDE SEQUENCE [LARGE SCALE GENOMIC DNA]</scope>
    <source>
        <strain evidence="6 7">DAOM 194757</strain>
    </source>
</reference>
<feature type="domain" description="RanBP2-type" evidence="5">
    <location>
        <begin position="407"/>
        <end position="435"/>
    </location>
</feature>
<proteinExistence type="predicted"/>
<dbReference type="SUPFAM" id="SSF52980">
    <property type="entry name" value="Restriction endonuclease-like"/>
    <property type="match status" value="1"/>
</dbReference>
<evidence type="ECO:0000256" key="1">
    <source>
        <dbReference type="ARBA" id="ARBA00022723"/>
    </source>
</evidence>
<evidence type="ECO:0000256" key="4">
    <source>
        <dbReference type="PROSITE-ProRule" id="PRU00322"/>
    </source>
</evidence>